<comment type="pathway">
    <text evidence="2">Cofactor biosynthesis; ubiquinone biosynthesis.</text>
</comment>
<accession>A0A1E5C840</accession>
<dbReference type="InterPro" id="IPR010971">
    <property type="entry name" value="UbiH/COQ6"/>
</dbReference>
<evidence type="ECO:0000256" key="3">
    <source>
        <dbReference type="ARBA" id="ARBA00005349"/>
    </source>
</evidence>
<comment type="cofactor">
    <cofactor evidence="1">
        <name>FAD</name>
        <dbReference type="ChEBI" id="CHEBI:57692"/>
    </cofactor>
</comment>
<sequence length="401" mass="43036">MDATAPSTHSYDVVIAGGAMAGATLALAIERLTQAKLSVAVIEAAIPDNTHPGYDARSIALSYGSCQLLDQIGVWHGVAPFATAINTIHVSDRGHFGFTEMHADKEGLPFLGNVIELADAGRVFHKSLSQAKNISLFCPAFVTDITRATDKVTLTLNDGQTLTTKLMVAADGALSSCCDMVGISRHEHDFEQVALIANITTSLPHQGKAFERFTESGPVALLPMSEGRSSLVWCVKPQDVPALIELSDKAFADKLQAIFGWRLGKLLHVGQRNSYPLILRQATQLISHRFAAVGNAAQTLHPIAGQGFNLGLRDVITLAEEIARAHNEQQDCGDMALLQRYLQRREPDRNATVAMTSGLVHGFSNTSAPLILGRNLGLAAMSVFSGLKAPLLQRAMGLVER</sequence>
<name>A0A1E5C840_9GAMM</name>
<comment type="subunit">
    <text evidence="8">Component of the Ubi complex metabolon, which regroups five ubiquinone biosynthesis proteins (UbiE, UbiF, UbiG, UbiH and UbiI) and two accessory factors (UbiK and the lipid-binding protein UbiJ).</text>
</comment>
<gene>
    <name evidence="10" type="ORF">A1OK_07995</name>
</gene>
<reference evidence="10 11" key="1">
    <citation type="journal article" date="2012" name="Science">
        <title>Ecological populations of bacteria act as socially cohesive units of antibiotic production and resistance.</title>
        <authorList>
            <person name="Cordero O.X."/>
            <person name="Wildschutte H."/>
            <person name="Kirkup B."/>
            <person name="Proehl S."/>
            <person name="Ngo L."/>
            <person name="Hussain F."/>
            <person name="Le Roux F."/>
            <person name="Mincer T."/>
            <person name="Polz M.F."/>
        </authorList>
    </citation>
    <scope>NUCLEOTIDE SEQUENCE [LARGE SCALE GENOMIC DNA]</scope>
    <source>
        <strain evidence="10 11">FF-454</strain>
    </source>
</reference>
<dbReference type="NCBIfam" id="NF004356">
    <property type="entry name" value="PRK05732.1"/>
    <property type="match status" value="1"/>
</dbReference>
<dbReference type="InterPro" id="IPR051205">
    <property type="entry name" value="UbiH/COQ6_monooxygenase"/>
</dbReference>
<feature type="domain" description="FAD-binding" evidence="9">
    <location>
        <begin position="11"/>
        <end position="353"/>
    </location>
</feature>
<dbReference type="Proteomes" id="UP000095039">
    <property type="component" value="Unassembled WGS sequence"/>
</dbReference>
<dbReference type="UniPathway" id="UPA00232"/>
<dbReference type="Pfam" id="PF01494">
    <property type="entry name" value="FAD_binding_3"/>
    <property type="match status" value="1"/>
</dbReference>
<dbReference type="EMBL" id="AJWN02000043">
    <property type="protein sequence ID" value="OEE61691.1"/>
    <property type="molecule type" value="Genomic_DNA"/>
</dbReference>
<dbReference type="FunFam" id="3.50.50.60:FF:000021">
    <property type="entry name" value="Ubiquinone biosynthesis monooxygenase COQ6"/>
    <property type="match status" value="1"/>
</dbReference>
<dbReference type="InterPro" id="IPR002938">
    <property type="entry name" value="FAD-bd"/>
</dbReference>
<evidence type="ECO:0000256" key="1">
    <source>
        <dbReference type="ARBA" id="ARBA00001974"/>
    </source>
</evidence>
<proteinExistence type="inferred from homology"/>
<dbReference type="SUPFAM" id="SSF51905">
    <property type="entry name" value="FAD/NAD(P)-binding domain"/>
    <property type="match status" value="1"/>
</dbReference>
<dbReference type="GO" id="GO:0071949">
    <property type="term" value="F:FAD binding"/>
    <property type="evidence" value="ECO:0007669"/>
    <property type="project" value="InterPro"/>
</dbReference>
<dbReference type="InterPro" id="IPR036188">
    <property type="entry name" value="FAD/NAD-bd_sf"/>
</dbReference>
<dbReference type="NCBIfam" id="TIGR01988">
    <property type="entry name" value="Ubi-OHases"/>
    <property type="match status" value="1"/>
</dbReference>
<evidence type="ECO:0000259" key="9">
    <source>
        <dbReference type="Pfam" id="PF01494"/>
    </source>
</evidence>
<evidence type="ECO:0000313" key="11">
    <source>
        <dbReference type="Proteomes" id="UP000095039"/>
    </source>
</evidence>
<evidence type="ECO:0000256" key="4">
    <source>
        <dbReference type="ARBA" id="ARBA00022630"/>
    </source>
</evidence>
<evidence type="ECO:0000256" key="2">
    <source>
        <dbReference type="ARBA" id="ARBA00004749"/>
    </source>
</evidence>
<dbReference type="RefSeq" id="WP_016960283.1">
    <property type="nucleotide sequence ID" value="NZ_AJWN02000043.1"/>
</dbReference>
<dbReference type="InterPro" id="IPR011295">
    <property type="entry name" value="UbiH"/>
</dbReference>
<organism evidence="10 11">
    <name type="scientific">Enterovibrio norvegicus FF-454</name>
    <dbReference type="NCBI Taxonomy" id="1185651"/>
    <lineage>
        <taxon>Bacteria</taxon>
        <taxon>Pseudomonadati</taxon>
        <taxon>Pseudomonadota</taxon>
        <taxon>Gammaproteobacteria</taxon>
        <taxon>Vibrionales</taxon>
        <taxon>Vibrionaceae</taxon>
        <taxon>Enterovibrio</taxon>
    </lineage>
</organism>
<keyword evidence="6" id="KW-0560">Oxidoreductase</keyword>
<dbReference type="PANTHER" id="PTHR43876:SF8">
    <property type="entry name" value="2-OCTAPRENYL-6-METHOXYPHENOL HYDROXYLASE"/>
    <property type="match status" value="1"/>
</dbReference>
<dbReference type="GO" id="GO:0006744">
    <property type="term" value="P:ubiquinone biosynthetic process"/>
    <property type="evidence" value="ECO:0007669"/>
    <property type="project" value="UniProtKB-UniPathway"/>
</dbReference>
<dbReference type="InterPro" id="IPR018168">
    <property type="entry name" value="Ubi_Hdrlase_CS"/>
</dbReference>
<keyword evidence="4" id="KW-0285">Flavoprotein</keyword>
<evidence type="ECO:0000313" key="10">
    <source>
        <dbReference type="EMBL" id="OEE61691.1"/>
    </source>
</evidence>
<dbReference type="PANTHER" id="PTHR43876">
    <property type="entry name" value="UBIQUINONE BIOSYNTHESIS MONOOXYGENASE COQ6, MITOCHONDRIAL"/>
    <property type="match status" value="1"/>
</dbReference>
<dbReference type="PROSITE" id="PS01304">
    <property type="entry name" value="UBIH"/>
    <property type="match status" value="1"/>
</dbReference>
<evidence type="ECO:0000256" key="5">
    <source>
        <dbReference type="ARBA" id="ARBA00022827"/>
    </source>
</evidence>
<keyword evidence="5" id="KW-0274">FAD</keyword>
<evidence type="ECO:0000256" key="6">
    <source>
        <dbReference type="ARBA" id="ARBA00023002"/>
    </source>
</evidence>
<evidence type="ECO:0000256" key="7">
    <source>
        <dbReference type="ARBA" id="ARBA00023033"/>
    </source>
</evidence>
<dbReference type="NCBIfam" id="TIGR01984">
    <property type="entry name" value="UbiH"/>
    <property type="match status" value="1"/>
</dbReference>
<dbReference type="PRINTS" id="PR00420">
    <property type="entry name" value="RNGMNOXGNASE"/>
</dbReference>
<keyword evidence="7" id="KW-0503">Monooxygenase</keyword>
<evidence type="ECO:0000256" key="8">
    <source>
        <dbReference type="ARBA" id="ARBA00065734"/>
    </source>
</evidence>
<dbReference type="FunFam" id="3.50.50.60:FF:000123">
    <property type="entry name" value="2-octaprenyl-6-methoxyphenyl hydroxylase"/>
    <property type="match status" value="1"/>
</dbReference>
<comment type="similarity">
    <text evidence="3">Belongs to the UbiH/COQ6 family.</text>
</comment>
<protein>
    <submittedName>
        <fullName evidence="10">2-octaprenyl-6-methoxyphenyl hydroxylase</fullName>
    </submittedName>
</protein>
<dbReference type="AlphaFoldDB" id="A0A1E5C840"/>
<comment type="caution">
    <text evidence="10">The sequence shown here is derived from an EMBL/GenBank/DDBJ whole genome shotgun (WGS) entry which is preliminary data.</text>
</comment>
<dbReference type="GO" id="GO:0008681">
    <property type="term" value="F:2-octaprenyl-6-methoxyphenol hydroxylase activity"/>
    <property type="evidence" value="ECO:0007669"/>
    <property type="project" value="InterPro"/>
</dbReference>
<dbReference type="GO" id="GO:0110142">
    <property type="term" value="C:ubiquinone biosynthesis complex"/>
    <property type="evidence" value="ECO:0007669"/>
    <property type="project" value="UniProtKB-ARBA"/>
</dbReference>
<keyword evidence="11" id="KW-1185">Reference proteome</keyword>
<dbReference type="Gene3D" id="3.50.50.60">
    <property type="entry name" value="FAD/NAD(P)-binding domain"/>
    <property type="match status" value="2"/>
</dbReference>